<feature type="compositionally biased region" description="Low complexity" evidence="1">
    <location>
        <begin position="796"/>
        <end position="806"/>
    </location>
</feature>
<dbReference type="Proteomes" id="UP000186817">
    <property type="component" value="Unassembled WGS sequence"/>
</dbReference>
<keyword evidence="2" id="KW-0472">Membrane</keyword>
<feature type="transmembrane region" description="Helical" evidence="2">
    <location>
        <begin position="65"/>
        <end position="83"/>
    </location>
</feature>
<evidence type="ECO:0000313" key="4">
    <source>
        <dbReference type="Proteomes" id="UP000186817"/>
    </source>
</evidence>
<gene>
    <name evidence="3" type="ORF">AK812_SmicGene4783</name>
</gene>
<dbReference type="InterPro" id="IPR011010">
    <property type="entry name" value="DNA_brk_join_enz"/>
</dbReference>
<accession>A0A1Q9EVG8</accession>
<keyword evidence="2" id="KW-1133">Transmembrane helix</keyword>
<feature type="compositionally biased region" description="Low complexity" evidence="1">
    <location>
        <begin position="455"/>
        <end position="465"/>
    </location>
</feature>
<dbReference type="Pfam" id="PF12317">
    <property type="entry name" value="IFT46_B_C"/>
    <property type="match status" value="1"/>
</dbReference>
<dbReference type="GO" id="GO:0003677">
    <property type="term" value="F:DNA binding"/>
    <property type="evidence" value="ECO:0007669"/>
    <property type="project" value="InterPro"/>
</dbReference>
<comment type="caution">
    <text evidence="3">The sequence shown here is derived from an EMBL/GenBank/DDBJ whole genome shotgun (WGS) entry which is preliminary data.</text>
</comment>
<dbReference type="SUPFAM" id="SSF56349">
    <property type="entry name" value="DNA breaking-rejoining enzymes"/>
    <property type="match status" value="1"/>
</dbReference>
<protein>
    <submittedName>
        <fullName evidence="3">Uncharacterized protein</fullName>
    </submittedName>
</protein>
<feature type="region of interest" description="Disordered" evidence="1">
    <location>
        <begin position="758"/>
        <end position="806"/>
    </location>
</feature>
<feature type="compositionally biased region" description="Acidic residues" evidence="1">
    <location>
        <begin position="434"/>
        <end position="446"/>
    </location>
</feature>
<feature type="transmembrane region" description="Helical" evidence="2">
    <location>
        <begin position="28"/>
        <end position="53"/>
    </location>
</feature>
<dbReference type="GO" id="GO:0042073">
    <property type="term" value="P:intraciliary transport"/>
    <property type="evidence" value="ECO:0007669"/>
    <property type="project" value="InterPro"/>
</dbReference>
<name>A0A1Q9EVG8_SYMMI</name>
<evidence type="ECO:0000256" key="1">
    <source>
        <dbReference type="SAM" id="MobiDB-lite"/>
    </source>
</evidence>
<evidence type="ECO:0000313" key="3">
    <source>
        <dbReference type="EMBL" id="OLQ11392.1"/>
    </source>
</evidence>
<dbReference type="GO" id="GO:0005929">
    <property type="term" value="C:cilium"/>
    <property type="evidence" value="ECO:0007669"/>
    <property type="project" value="GOC"/>
</dbReference>
<reference evidence="3 4" key="1">
    <citation type="submission" date="2016-02" db="EMBL/GenBank/DDBJ databases">
        <title>Genome analysis of coral dinoflagellate symbionts highlights evolutionary adaptations to a symbiotic lifestyle.</title>
        <authorList>
            <person name="Aranda M."/>
            <person name="Li Y."/>
            <person name="Liew Y.J."/>
            <person name="Baumgarten S."/>
            <person name="Simakov O."/>
            <person name="Wilson M."/>
            <person name="Piel J."/>
            <person name="Ashoor H."/>
            <person name="Bougouffa S."/>
            <person name="Bajic V.B."/>
            <person name="Ryu T."/>
            <person name="Ravasi T."/>
            <person name="Bayer T."/>
            <person name="Micklem G."/>
            <person name="Kim H."/>
            <person name="Bhak J."/>
            <person name="Lajeunesse T.C."/>
            <person name="Voolstra C.R."/>
        </authorList>
    </citation>
    <scope>NUCLEOTIDE SEQUENCE [LARGE SCALE GENOMIC DNA]</scope>
    <source>
        <strain evidence="3 4">CCMP2467</strain>
    </source>
</reference>
<dbReference type="InterPro" id="IPR022088">
    <property type="entry name" value="Intraflagellar_transp_cmplxB"/>
</dbReference>
<keyword evidence="4" id="KW-1185">Reference proteome</keyword>
<organism evidence="3 4">
    <name type="scientific">Symbiodinium microadriaticum</name>
    <name type="common">Dinoflagellate</name>
    <name type="synonym">Zooxanthella microadriatica</name>
    <dbReference type="NCBI Taxonomy" id="2951"/>
    <lineage>
        <taxon>Eukaryota</taxon>
        <taxon>Sar</taxon>
        <taxon>Alveolata</taxon>
        <taxon>Dinophyceae</taxon>
        <taxon>Suessiales</taxon>
        <taxon>Symbiodiniaceae</taxon>
        <taxon>Symbiodinium</taxon>
    </lineage>
</organism>
<dbReference type="OrthoDB" id="432427at2759"/>
<evidence type="ECO:0000256" key="2">
    <source>
        <dbReference type="SAM" id="Phobius"/>
    </source>
</evidence>
<proteinExistence type="predicted"/>
<feature type="region of interest" description="Disordered" evidence="1">
    <location>
        <begin position="433"/>
        <end position="480"/>
    </location>
</feature>
<dbReference type="EMBL" id="LSRX01000059">
    <property type="protein sequence ID" value="OLQ11392.1"/>
    <property type="molecule type" value="Genomic_DNA"/>
</dbReference>
<keyword evidence="2" id="KW-0812">Transmembrane</keyword>
<sequence length="1906" mass="206680">MLGQWLAPVLFEARQLLTFGGGCAGSPWGAILLAILLAFLFGCCCGGFFALLVVSSNCRRLLQGLLRLVLAEVWAAPAAALTAEQRLAEYRRSCMSDPAADLEALTISFAGLDITVRRSIPRTATTVEDGFELVEAAPAVPTPASDEAVLEAYSASSLAALHLPQLVRFSERLTGAGGEWTAAARTARAYRAGLGARRFLAGGHKVSSPPAPGLRNVYYIILRAPGYPDGCWTRSFQIYSETVRARGGPRGSFDSESASHAFASLNEAVEAQVAGNLGDRPLPPAYLVLFGLGEDGRDDFAVAFLLRCRANGFMIAVPSVTRIREYVEGLLTGDGEPLALVHREQVQAETVRGRHLGPSHVLLLDFPWAALEYLVAPQALRGISDRASRVITLQVGTTPARPCAGDTLDAAARWVERLDPDTAQEYYISAQEHEEAEEHMEQDDLAQPEPELRPPAETARTTTAPPAGPAKGQSAPRTGALFGSAAPLTAQEITRLRALAGGAPARTGNVERAALVGGVGPMIEDLHAEADAEALSRADVEDPALDAELHPSPTLQTLLLAQMRQNALLLQKLTSSRTGDGIQDALSGGGASGSDSSSGIKGHLAREAFLRQLADSRAVAAKVQANALTELGLATPEPGLMRTYIEKRLPLNDQKTLQHVASMAAFGWEAGFKSDNQELMAFASRLLVFSEQVALDSGRIQLGYLLAGFPDPTPLGFNSRRVPGLRTFSRLAPAQWLAANLAYLKDLDYAESRIAQLGTGRPVPPPKVPNAQEAAESEEGQPPPRRPPRRPKNATQSGDGQAAPAAGAVLADVSADSECVTGRSFLPLASIVRVDWNEAVGIFAVSKPVFAVIDVLFRQGMHLPRNQVFRLSSQARNELQMLACLVSTLVCDLRATYDPQLYCLDASPYAGAVCATTVGSSTTAELWRHGELRGYHTRLESTVSALLTEKGISHEGDKLFGECTAAPPEFQHQARWDPFVPKPLREGLMYDAIVLCTRNDSWGLALESSGLNVLFALGDHGRTAASILCVSAATTRELIALAARRVVREWHCAPSWPGLGPLQSGGREQQCLSETRSASRVAFVMAVAVRCGQFVSIEQPRRARTFGLECYRTLVQLGCIVTSVCYCSFGSPYLRATSIMHNKPWLCSLESCCSCCRHGGPDNEAQHWPGEGVFNLHSIVSFTSACRPSLERVYSREPELGESFASFGAVLPLGLSTRISAGSLAAARGFVPGVPLEFRRRAAQRFEVELGLELLASCSHEASFPERDWHEDPEWISELCRSLRFHELFRYAFKKPGHINVNEARVYKTWVKSLARRSQNVRAAALLDSRVTIGAAAKGRSSSFAISRILQGCLGYVLGSGLYSSLLHVYSGDNVADNPSRGKDVAEPSRGEPRWLQELRAGDPAAFEAVTSSARIPRNPARWLRFLLLLAGDIERNPGPAPVPPTPRGPLDLQAGFATSTSQKMTKSFAGFKAWIVEHVCQTPESVFANAETTAMALRAYGLHLYQEGLPRYLFVYAITAVQDAFPQHFNFLTAAWQIDKKWQWAEPGECRPVLPVAAVRASISVALLWGWNRWSCLVIIGFLAMLHPSELVLLTRRDLVFPADNLGHTTSLFVHLRSPKTSRFARRQHGRIDDAAAIAFLFTMVGGLSRNDRIYPASLHSFRRQWDAVLGRLGLPVRAADRGATPGVLRGSGATWFYICTENIPLLAWRGRWARVKTLEYYLQEVAAQVLLAELDPVCRARIQLLDKELQQVMAVLLRSSDLGSEDSSTEEEPLPGCTGLAAAEAAAAQTPQESLVGPWLAVGEGDAGRVTREIRELSRTGFPASGCDSLICLERAWLQLRPSKDKLPEVKLCDPAGLKAKEEEEVANLFALVSAFRPRSVELATELKPFIPDFIPAIGEASER</sequence>